<evidence type="ECO:0000256" key="3">
    <source>
        <dbReference type="ARBA" id="ARBA00022801"/>
    </source>
</evidence>
<evidence type="ECO:0000256" key="6">
    <source>
        <dbReference type="ARBA" id="ARBA00039150"/>
    </source>
</evidence>
<name>R9PAC2_PSEHS</name>
<accession>R9PAC2</accession>
<dbReference type="FunFam" id="3.40.50.1820:FF:000108">
    <property type="entry name" value="Lipid particle protein"/>
    <property type="match status" value="1"/>
</dbReference>
<evidence type="ECO:0000256" key="1">
    <source>
        <dbReference type="ARBA" id="ARBA00004370"/>
    </source>
</evidence>
<dbReference type="GO" id="GO:0016125">
    <property type="term" value="P:sterol metabolic process"/>
    <property type="evidence" value="ECO:0007669"/>
    <property type="project" value="UniProtKB-ARBA"/>
</dbReference>
<feature type="compositionally biased region" description="Low complexity" evidence="8">
    <location>
        <begin position="7"/>
        <end position="31"/>
    </location>
</feature>
<feature type="region of interest" description="Disordered" evidence="8">
    <location>
        <begin position="589"/>
        <end position="613"/>
    </location>
</feature>
<dbReference type="GeneID" id="24107911"/>
<gene>
    <name evidence="11" type="ORF">PHSY_002620</name>
</gene>
<comment type="catalytic activity">
    <reaction evidence="7">
        <text>a sterol ester + H2O = a sterol + a fatty acid + H(+)</text>
        <dbReference type="Rhea" id="RHEA:10100"/>
        <dbReference type="ChEBI" id="CHEBI:15377"/>
        <dbReference type="ChEBI" id="CHEBI:15378"/>
        <dbReference type="ChEBI" id="CHEBI:15889"/>
        <dbReference type="ChEBI" id="CHEBI:28868"/>
        <dbReference type="ChEBI" id="CHEBI:35915"/>
        <dbReference type="EC" id="3.1.1.13"/>
    </reaction>
</comment>
<dbReference type="PANTHER" id="PTHR11005">
    <property type="entry name" value="LYSOSOMAL ACID LIPASE-RELATED"/>
    <property type="match status" value="1"/>
</dbReference>
<dbReference type="OrthoDB" id="9974421at2759"/>
<dbReference type="InterPro" id="IPR006693">
    <property type="entry name" value="AB_hydrolase_lipase"/>
</dbReference>
<comment type="subcellular location">
    <subcellularLocation>
        <location evidence="1">Membrane</location>
    </subcellularLocation>
</comment>
<keyword evidence="4" id="KW-0443">Lipid metabolism</keyword>
<dbReference type="Proteomes" id="UP000014071">
    <property type="component" value="Unassembled WGS sequence"/>
</dbReference>
<dbReference type="GO" id="GO:0004771">
    <property type="term" value="F:sterol ester esterase activity"/>
    <property type="evidence" value="ECO:0007669"/>
    <property type="project" value="UniProtKB-EC"/>
</dbReference>
<dbReference type="AlphaFoldDB" id="R9PAC2"/>
<reference evidence="12" key="1">
    <citation type="journal article" date="2013" name="Genome Announc.">
        <title>Draft genome sequence of the basidiomycetous yeast-like fungus Pseudozyma hubeiensis SY62, which produces an abundant amount of the biosurfactant mannosylerythritol lipids.</title>
        <authorList>
            <person name="Konishi M."/>
            <person name="Hatada Y."/>
            <person name="Horiuchi J."/>
        </authorList>
    </citation>
    <scope>NUCLEOTIDE SEQUENCE [LARGE SCALE GENOMIC DNA]</scope>
    <source>
        <strain evidence="12">SY62</strain>
    </source>
</reference>
<dbReference type="Pfam" id="PF04083">
    <property type="entry name" value="Abhydro_lipase"/>
    <property type="match status" value="1"/>
</dbReference>
<evidence type="ECO:0000259" key="10">
    <source>
        <dbReference type="Pfam" id="PF04083"/>
    </source>
</evidence>
<keyword evidence="12" id="KW-1185">Reference proteome</keyword>
<evidence type="ECO:0000313" key="12">
    <source>
        <dbReference type="Proteomes" id="UP000014071"/>
    </source>
</evidence>
<feature type="compositionally biased region" description="Polar residues" evidence="8">
    <location>
        <begin position="63"/>
        <end position="73"/>
    </location>
</feature>
<evidence type="ECO:0000256" key="4">
    <source>
        <dbReference type="ARBA" id="ARBA00023098"/>
    </source>
</evidence>
<feature type="region of interest" description="Disordered" evidence="8">
    <location>
        <begin position="63"/>
        <end position="90"/>
    </location>
</feature>
<dbReference type="RefSeq" id="XP_012188632.1">
    <property type="nucleotide sequence ID" value="XM_012333242.1"/>
</dbReference>
<dbReference type="SUPFAM" id="SSF53474">
    <property type="entry name" value="alpha/beta-Hydrolases"/>
    <property type="match status" value="1"/>
</dbReference>
<dbReference type="EC" id="3.1.1.13" evidence="6"/>
<evidence type="ECO:0000256" key="9">
    <source>
        <dbReference type="SAM" id="Phobius"/>
    </source>
</evidence>
<evidence type="ECO:0000256" key="5">
    <source>
        <dbReference type="ARBA" id="ARBA00023136"/>
    </source>
</evidence>
<sequence length="613" mass="68765">MSRPLRAEASSSSSASSGANAAASSSSASKSPRSQGLLIDGNLINHDTAAVTAISDFLRTSANEPISRPSSAASMRIRVDKPTSESISGRALYTHVPTGFEEDPLLHPSYDSEDFGSSSNGNRKSNANGRSAPSARRRSTHDSIAATFARRGGAPPYKRPTLYSRGRLLVSQATANVLSSFFLLLVIVWALSVRLLAAIPKFFAPTIKEQKEWDDPKRWNKEKLVKDVRYYAASCGFEIINETVETQDGYYLRMNRIIDPQTTHKKHSDGRGGFPVLIMHGLFQSSGSFVTSEERSLAFWLARQGGYQVFLGNNRGVFDMGHRTYSRSDPRFWDYNIRELAIYDLPAMIDYIRKDTGYDRIAYIGHSQGNGTMFISLSKGMVPELGKKLTSFAALAPAVYAGPLTSCFPFTTLGQLEWSRWKRFFGVLDFIPLMKISYDYTPAYPYALLGYQMFAFLFAWTDANWLLRRKAKMFRFTPQPVSSASIYWWAGKDGFATRGCVLDPSLDQWWDENFPPLSIFSGGMDFLVLTDPLIERIEQKEKNVQLLRFKRQDEAEHCDHFWAADAVEWCFQDILEDIEKTRERYPEELASAKKGEAVEGKSEAGNGKALVDV</sequence>
<dbReference type="HOGENOM" id="CLU_024238_1_0_1"/>
<evidence type="ECO:0000256" key="7">
    <source>
        <dbReference type="ARBA" id="ARBA00051395"/>
    </source>
</evidence>
<evidence type="ECO:0000256" key="8">
    <source>
        <dbReference type="SAM" id="MobiDB-lite"/>
    </source>
</evidence>
<keyword evidence="9" id="KW-0812">Transmembrane</keyword>
<feature type="region of interest" description="Disordered" evidence="8">
    <location>
        <begin position="1"/>
        <end position="35"/>
    </location>
</feature>
<feature type="region of interest" description="Disordered" evidence="8">
    <location>
        <begin position="103"/>
        <end position="152"/>
    </location>
</feature>
<keyword evidence="3" id="KW-0378">Hydrolase</keyword>
<evidence type="ECO:0000256" key="2">
    <source>
        <dbReference type="ARBA" id="ARBA00008645"/>
    </source>
</evidence>
<dbReference type="EMBL" id="DF238790">
    <property type="protein sequence ID" value="GAC95045.1"/>
    <property type="molecule type" value="Genomic_DNA"/>
</dbReference>
<feature type="domain" description="Partial AB-hydrolase lipase" evidence="10">
    <location>
        <begin position="228"/>
        <end position="292"/>
    </location>
</feature>
<dbReference type="STRING" id="1305764.R9PAC2"/>
<protein>
    <recommendedName>
        <fullName evidence="6">sterol esterase</fullName>
        <ecNumber evidence="6">3.1.1.13</ecNumber>
    </recommendedName>
</protein>
<proteinExistence type="inferred from homology"/>
<keyword evidence="5 9" id="KW-0472">Membrane</keyword>
<organism evidence="11 12">
    <name type="scientific">Pseudozyma hubeiensis (strain SY62)</name>
    <name type="common">Yeast</name>
    <dbReference type="NCBI Taxonomy" id="1305764"/>
    <lineage>
        <taxon>Eukaryota</taxon>
        <taxon>Fungi</taxon>
        <taxon>Dikarya</taxon>
        <taxon>Basidiomycota</taxon>
        <taxon>Ustilaginomycotina</taxon>
        <taxon>Ustilaginomycetes</taxon>
        <taxon>Ustilaginales</taxon>
        <taxon>Ustilaginaceae</taxon>
        <taxon>Pseudozyma</taxon>
    </lineage>
</organism>
<dbReference type="Gene3D" id="3.40.50.1820">
    <property type="entry name" value="alpha/beta hydrolase"/>
    <property type="match status" value="1"/>
</dbReference>
<dbReference type="GO" id="GO:0016020">
    <property type="term" value="C:membrane"/>
    <property type="evidence" value="ECO:0007669"/>
    <property type="project" value="UniProtKB-SubCell"/>
</dbReference>
<feature type="compositionally biased region" description="Basic and acidic residues" evidence="8">
    <location>
        <begin position="589"/>
        <end position="602"/>
    </location>
</feature>
<dbReference type="eggNOG" id="KOG2624">
    <property type="taxonomic scope" value="Eukaryota"/>
</dbReference>
<keyword evidence="9" id="KW-1133">Transmembrane helix</keyword>
<feature type="transmembrane region" description="Helical" evidence="9">
    <location>
        <begin position="168"/>
        <end position="191"/>
    </location>
</feature>
<feature type="compositionally biased region" description="Polar residues" evidence="8">
    <location>
        <begin position="115"/>
        <end position="131"/>
    </location>
</feature>
<comment type="similarity">
    <text evidence="2">Belongs to the AB hydrolase superfamily.</text>
</comment>
<dbReference type="InterPro" id="IPR029058">
    <property type="entry name" value="AB_hydrolase_fold"/>
</dbReference>
<evidence type="ECO:0000313" key="11">
    <source>
        <dbReference type="EMBL" id="GAC95045.1"/>
    </source>
</evidence>